<evidence type="ECO:0000313" key="3">
    <source>
        <dbReference type="EMBL" id="EFO85828.1"/>
    </source>
</evidence>
<feature type="chain" id="PRO_5003174418" evidence="2">
    <location>
        <begin position="19"/>
        <end position="241"/>
    </location>
</feature>
<sequence>MVWIRLLLFLLVFYLVKANEMTRSCAQCVSGDFLYRRHLMQDSSVGMSMGWVNEWKETNCAKGNIRLISCTHACVKITLVKLPKEEDNSVEGIMMDCSDDLIHASPDLPKGIDFKAYDENATFTNRRRNFSITYTFSMDSTDDAVKIREDHSEIILPYYKEDYQPGTIGVYIFFFFLFISFIVGGVICCFRIQKEEKEHRKYLEDLELQEPHEGEAEKMRNGAVPAASLTISDQEEKVIEN</sequence>
<dbReference type="AlphaFoldDB" id="E3LF35"/>
<dbReference type="EMBL" id="DS268408">
    <property type="protein sequence ID" value="EFO85828.1"/>
    <property type="molecule type" value="Genomic_DNA"/>
</dbReference>
<evidence type="ECO:0000256" key="1">
    <source>
        <dbReference type="SAM" id="Phobius"/>
    </source>
</evidence>
<dbReference type="OMA" id="EGIMMDC"/>
<evidence type="ECO:0000313" key="4">
    <source>
        <dbReference type="Proteomes" id="UP000008281"/>
    </source>
</evidence>
<dbReference type="PANTHER" id="PTHR35178">
    <property type="entry name" value="FOLATE RECEPTOR HOMOLOG-RELATED"/>
    <property type="match status" value="1"/>
</dbReference>
<dbReference type="InParanoid" id="E3LF35"/>
<proteinExistence type="predicted"/>
<feature type="signal peptide" evidence="2">
    <location>
        <begin position="1"/>
        <end position="18"/>
    </location>
</feature>
<keyword evidence="1" id="KW-0812">Transmembrane</keyword>
<dbReference type="PANTHER" id="PTHR35178:SF1">
    <property type="entry name" value="CUB DOMAIN-CONTAINING PROTEIN-RELATED"/>
    <property type="match status" value="1"/>
</dbReference>
<dbReference type="FunCoup" id="E3LF35">
    <property type="interactions" value="1764"/>
</dbReference>
<name>E3LF35_CAERE</name>
<gene>
    <name evidence="3" type="ORF">CRE_01717</name>
</gene>
<keyword evidence="2" id="KW-0732">Signal</keyword>
<evidence type="ECO:0000256" key="2">
    <source>
        <dbReference type="SAM" id="SignalP"/>
    </source>
</evidence>
<accession>E3LF35</accession>
<keyword evidence="1" id="KW-1133">Transmembrane helix</keyword>
<dbReference type="STRING" id="31234.E3LF35"/>
<dbReference type="OrthoDB" id="5782671at2759"/>
<reference evidence="3" key="1">
    <citation type="submission" date="2007-07" db="EMBL/GenBank/DDBJ databases">
        <title>PCAP assembly of the Caenorhabditis remanei genome.</title>
        <authorList>
            <consortium name="The Caenorhabditis remanei Sequencing Consortium"/>
            <person name="Wilson R.K."/>
        </authorList>
    </citation>
    <scope>NUCLEOTIDE SEQUENCE [LARGE SCALE GENOMIC DNA]</scope>
    <source>
        <strain evidence="3">PB4641</strain>
    </source>
</reference>
<dbReference type="HOGENOM" id="CLU_089432_0_0_1"/>
<protein>
    <submittedName>
        <fullName evidence="3">Uncharacterized protein</fullName>
    </submittedName>
</protein>
<dbReference type="Proteomes" id="UP000008281">
    <property type="component" value="Unassembled WGS sequence"/>
</dbReference>
<keyword evidence="1" id="KW-0472">Membrane</keyword>
<organism evidence="4">
    <name type="scientific">Caenorhabditis remanei</name>
    <name type="common">Caenorhabditis vulgaris</name>
    <dbReference type="NCBI Taxonomy" id="31234"/>
    <lineage>
        <taxon>Eukaryota</taxon>
        <taxon>Metazoa</taxon>
        <taxon>Ecdysozoa</taxon>
        <taxon>Nematoda</taxon>
        <taxon>Chromadorea</taxon>
        <taxon>Rhabditida</taxon>
        <taxon>Rhabditina</taxon>
        <taxon>Rhabditomorpha</taxon>
        <taxon>Rhabditoidea</taxon>
        <taxon>Rhabditidae</taxon>
        <taxon>Peloderinae</taxon>
        <taxon>Caenorhabditis</taxon>
    </lineage>
</organism>
<keyword evidence="4" id="KW-1185">Reference proteome</keyword>
<dbReference type="eggNOG" id="ENOG502RA6P">
    <property type="taxonomic scope" value="Eukaryota"/>
</dbReference>
<feature type="transmembrane region" description="Helical" evidence="1">
    <location>
        <begin position="168"/>
        <end position="192"/>
    </location>
</feature>